<dbReference type="CDD" id="cd07377">
    <property type="entry name" value="WHTH_GntR"/>
    <property type="match status" value="1"/>
</dbReference>
<dbReference type="SUPFAM" id="SSF46785">
    <property type="entry name" value="Winged helix' DNA-binding domain"/>
    <property type="match status" value="1"/>
</dbReference>
<dbReference type="AlphaFoldDB" id="A0A4V2KCE5"/>
<dbReference type="InterPro" id="IPR036390">
    <property type="entry name" value="WH_DNA-bd_sf"/>
</dbReference>
<evidence type="ECO:0000259" key="4">
    <source>
        <dbReference type="PROSITE" id="PS50949"/>
    </source>
</evidence>
<dbReference type="EMBL" id="QJUL01000012">
    <property type="protein sequence ID" value="TBU93459.1"/>
    <property type="molecule type" value="Genomic_DNA"/>
</dbReference>
<dbReference type="GO" id="GO:0003700">
    <property type="term" value="F:DNA-binding transcription factor activity"/>
    <property type="evidence" value="ECO:0007669"/>
    <property type="project" value="InterPro"/>
</dbReference>
<reference evidence="7 8" key="1">
    <citation type="submission" date="2018-06" db="EMBL/GenBank/DDBJ databases">
        <title>Three novel Pseudomonas species isolated from symptomatic oak.</title>
        <authorList>
            <person name="Bueno-Gonzalez V."/>
            <person name="Brady C."/>
        </authorList>
    </citation>
    <scope>NUCLEOTIDE SEQUENCE [LARGE SCALE GENOMIC DNA]</scope>
    <source>
        <strain evidence="6 7">P26B</strain>
        <strain evidence="5 8">P6B</strain>
    </source>
</reference>
<evidence type="ECO:0000256" key="3">
    <source>
        <dbReference type="ARBA" id="ARBA00023163"/>
    </source>
</evidence>
<organism evidence="5 8">
    <name type="scientific">Phytopseudomonas dryadis</name>
    <dbReference type="NCBI Taxonomy" id="2487520"/>
    <lineage>
        <taxon>Bacteria</taxon>
        <taxon>Pseudomonadati</taxon>
        <taxon>Pseudomonadota</taxon>
        <taxon>Gammaproteobacteria</taxon>
        <taxon>Pseudomonadales</taxon>
        <taxon>Pseudomonadaceae</taxon>
        <taxon>Phytopseudomonas</taxon>
    </lineage>
</organism>
<dbReference type="InterPro" id="IPR028978">
    <property type="entry name" value="Chorismate_lyase_/UTRA_dom_sf"/>
</dbReference>
<gene>
    <name evidence="6" type="ORF">DNK34_09400</name>
    <name evidence="5" type="ORF">DNK44_10785</name>
</gene>
<evidence type="ECO:0000313" key="8">
    <source>
        <dbReference type="Proteomes" id="UP000293172"/>
    </source>
</evidence>
<evidence type="ECO:0000313" key="6">
    <source>
        <dbReference type="EMBL" id="TBV07032.1"/>
    </source>
</evidence>
<dbReference type="Proteomes" id="UP000291334">
    <property type="component" value="Unassembled WGS sequence"/>
</dbReference>
<evidence type="ECO:0000313" key="5">
    <source>
        <dbReference type="EMBL" id="TBU93459.1"/>
    </source>
</evidence>
<keyword evidence="1" id="KW-0805">Transcription regulation</keyword>
<dbReference type="RefSeq" id="WP_131173830.1">
    <property type="nucleotide sequence ID" value="NZ_QJUL01000012.1"/>
</dbReference>
<name>A0A4V2KCE5_9GAMM</name>
<dbReference type="FunFam" id="1.10.10.10:FF:000287">
    <property type="entry name" value="Phosphonate utilization transcriptional regulator PhnR"/>
    <property type="match status" value="1"/>
</dbReference>
<dbReference type="PROSITE" id="PS50949">
    <property type="entry name" value="HTH_GNTR"/>
    <property type="match status" value="1"/>
</dbReference>
<evidence type="ECO:0000256" key="1">
    <source>
        <dbReference type="ARBA" id="ARBA00023015"/>
    </source>
</evidence>
<dbReference type="InterPro" id="IPR036388">
    <property type="entry name" value="WH-like_DNA-bd_sf"/>
</dbReference>
<dbReference type="GO" id="GO:0045892">
    <property type="term" value="P:negative regulation of DNA-templated transcription"/>
    <property type="evidence" value="ECO:0007669"/>
    <property type="project" value="TreeGrafter"/>
</dbReference>
<dbReference type="Pfam" id="PF00392">
    <property type="entry name" value="GntR"/>
    <property type="match status" value="1"/>
</dbReference>
<keyword evidence="3" id="KW-0804">Transcription</keyword>
<dbReference type="EMBL" id="QJUM01000009">
    <property type="protein sequence ID" value="TBV07032.1"/>
    <property type="molecule type" value="Genomic_DNA"/>
</dbReference>
<sequence>MRNEAPRAVTTICRALQEQIEHGLLPAGGKLPAERRLSELFDTTRITLREALGQLEAQGLVYREERRGWFVSPARVAYNPLVRTHFHAMVAEQGRVPATEVLSARLMPAHAHICQLLGLSGLSSVYQIRRARRIDGRLVLYVEHYLNPEYFPGILDFDLTRSLTELYASEYGVHYGRVRFDMLPTALHSEAAAALKVATGSPALRITRVNRDQRGRLIDCDLELWRHDAIHVSVEVPDD</sequence>
<dbReference type="SUPFAM" id="SSF64288">
    <property type="entry name" value="Chorismate lyase-like"/>
    <property type="match status" value="1"/>
</dbReference>
<accession>A0A4V2KCE5</accession>
<dbReference type="Gene3D" id="1.10.10.10">
    <property type="entry name" value="Winged helix-like DNA-binding domain superfamily/Winged helix DNA-binding domain"/>
    <property type="match status" value="1"/>
</dbReference>
<protein>
    <submittedName>
        <fullName evidence="5">MFS transporter</fullName>
    </submittedName>
</protein>
<keyword evidence="7" id="KW-1185">Reference proteome</keyword>
<dbReference type="PRINTS" id="PR00035">
    <property type="entry name" value="HTHGNTR"/>
</dbReference>
<dbReference type="Proteomes" id="UP000293172">
    <property type="component" value="Unassembled WGS sequence"/>
</dbReference>
<proteinExistence type="predicted"/>
<dbReference type="Pfam" id="PF07702">
    <property type="entry name" value="UTRA"/>
    <property type="match status" value="1"/>
</dbReference>
<dbReference type="Gene3D" id="3.40.1410.10">
    <property type="entry name" value="Chorismate lyase-like"/>
    <property type="match status" value="1"/>
</dbReference>
<comment type="caution">
    <text evidence="5">The sequence shown here is derived from an EMBL/GenBank/DDBJ whole genome shotgun (WGS) entry which is preliminary data.</text>
</comment>
<dbReference type="SMART" id="SM00866">
    <property type="entry name" value="UTRA"/>
    <property type="match status" value="1"/>
</dbReference>
<dbReference type="InterPro" id="IPR050679">
    <property type="entry name" value="Bact_HTH_transcr_reg"/>
</dbReference>
<dbReference type="GO" id="GO:0003677">
    <property type="term" value="F:DNA binding"/>
    <property type="evidence" value="ECO:0007669"/>
    <property type="project" value="UniProtKB-KW"/>
</dbReference>
<dbReference type="InterPro" id="IPR000524">
    <property type="entry name" value="Tscrpt_reg_HTH_GntR"/>
</dbReference>
<keyword evidence="2" id="KW-0238">DNA-binding</keyword>
<dbReference type="OrthoDB" id="9784545at2"/>
<feature type="domain" description="HTH gntR-type" evidence="4">
    <location>
        <begin position="6"/>
        <end position="74"/>
    </location>
</feature>
<dbReference type="PANTHER" id="PTHR44846:SF7">
    <property type="entry name" value="TRANSCRIPTIONAL REGULATOR OF 2-AMINOETHYLPHOSPHONATE DEGRADATION OPERONS-RELATED"/>
    <property type="match status" value="1"/>
</dbReference>
<dbReference type="PANTHER" id="PTHR44846">
    <property type="entry name" value="MANNOSYL-D-GLYCERATE TRANSPORT/METABOLISM SYSTEM REPRESSOR MNGR-RELATED"/>
    <property type="match status" value="1"/>
</dbReference>
<evidence type="ECO:0000256" key="2">
    <source>
        <dbReference type="ARBA" id="ARBA00023125"/>
    </source>
</evidence>
<evidence type="ECO:0000313" key="7">
    <source>
        <dbReference type="Proteomes" id="UP000291334"/>
    </source>
</evidence>
<dbReference type="InterPro" id="IPR011663">
    <property type="entry name" value="UTRA"/>
</dbReference>
<dbReference type="SMART" id="SM00345">
    <property type="entry name" value="HTH_GNTR"/>
    <property type="match status" value="1"/>
</dbReference>